<evidence type="ECO:0000313" key="8">
    <source>
        <dbReference type="EMBL" id="GID11490.1"/>
    </source>
</evidence>
<dbReference type="SUPFAM" id="SSF55424">
    <property type="entry name" value="FAD/NAD-linked reductases, dimerisation (C-terminal) domain"/>
    <property type="match status" value="1"/>
</dbReference>
<protein>
    <submittedName>
        <fullName evidence="8">Ferredoxin</fullName>
    </submittedName>
</protein>
<evidence type="ECO:0000256" key="1">
    <source>
        <dbReference type="ARBA" id="ARBA00001974"/>
    </source>
</evidence>
<feature type="domain" description="Reductase C-terminal" evidence="7">
    <location>
        <begin position="350"/>
        <end position="437"/>
    </location>
</feature>
<dbReference type="PRINTS" id="PR00368">
    <property type="entry name" value="FADPNR"/>
</dbReference>
<evidence type="ECO:0000259" key="6">
    <source>
        <dbReference type="Pfam" id="PF07992"/>
    </source>
</evidence>
<dbReference type="GO" id="GO:0005737">
    <property type="term" value="C:cytoplasm"/>
    <property type="evidence" value="ECO:0007669"/>
    <property type="project" value="TreeGrafter"/>
</dbReference>
<feature type="domain" description="FAD/NAD(P)-binding" evidence="6">
    <location>
        <begin position="31"/>
        <end position="330"/>
    </location>
</feature>
<keyword evidence="2" id="KW-0285">Flavoprotein</keyword>
<sequence length="440" mass="47568">MTDPTGPDGETERDEAMQVGRPAGARTPETFVIVGGGLAGAKAAETLRTEGYEGRIVLLADEEERPYERPPLSKGYLTGSDPRDVAFVHDTSWYAEHDVDLRRGVRATMLDTTRHLLTLDGYHELRYDQLLLATGSWVRQLDVPGGTLPGVRYLRTIEDADLLLARFRAAGDRGRLVVVGAGWIGLEVAAAARAHGLDVTVVEPEPTPLHRVLGAELGGFFTTLHTDHGVRFRFGTGVTEFRGTSDAVSGVVLGDGTELPADLVVVGVGIRPAVELATAGGLAVDNGIVTDEHLRTSAQDVYACGDVANSLRPWLGRRIRVEHWSNALDGGIAAAHAMLGHHAPYDQVPFFFSDQYDLGLEYSGYVDDVAAPDVEVVYRGDVAAREFVAFWLRGDRLLAGMNVNVWDVSQHVEAIVRAGRPVDRARLTDPAVPLESLVQA</sequence>
<dbReference type="Pfam" id="PF14759">
    <property type="entry name" value="Reductase_C"/>
    <property type="match status" value="1"/>
</dbReference>
<evidence type="ECO:0000256" key="2">
    <source>
        <dbReference type="ARBA" id="ARBA00022630"/>
    </source>
</evidence>
<evidence type="ECO:0000313" key="9">
    <source>
        <dbReference type="Proteomes" id="UP000612808"/>
    </source>
</evidence>
<dbReference type="Pfam" id="PF07992">
    <property type="entry name" value="Pyr_redox_2"/>
    <property type="match status" value="1"/>
</dbReference>
<feature type="region of interest" description="Disordered" evidence="5">
    <location>
        <begin position="1"/>
        <end position="27"/>
    </location>
</feature>
<dbReference type="AlphaFoldDB" id="A0A8J3IZ50"/>
<dbReference type="Gene3D" id="3.50.50.60">
    <property type="entry name" value="FAD/NAD(P)-binding domain"/>
    <property type="match status" value="2"/>
</dbReference>
<comment type="cofactor">
    <cofactor evidence="1">
        <name>FAD</name>
        <dbReference type="ChEBI" id="CHEBI:57692"/>
    </cofactor>
</comment>
<dbReference type="InterPro" id="IPR016156">
    <property type="entry name" value="FAD/NAD-linked_Rdtase_dimer_sf"/>
</dbReference>
<dbReference type="PANTHER" id="PTHR43557">
    <property type="entry name" value="APOPTOSIS-INDUCING FACTOR 1"/>
    <property type="match status" value="1"/>
</dbReference>
<keyword evidence="9" id="KW-1185">Reference proteome</keyword>
<gene>
    <name evidence="8" type="ORF">Aru02nite_23790</name>
</gene>
<keyword evidence="3" id="KW-0274">FAD</keyword>
<name>A0A8J3IZ50_9ACTN</name>
<dbReference type="InterPro" id="IPR036188">
    <property type="entry name" value="FAD/NAD-bd_sf"/>
</dbReference>
<dbReference type="EMBL" id="BOMB01000012">
    <property type="protein sequence ID" value="GID11490.1"/>
    <property type="molecule type" value="Genomic_DNA"/>
</dbReference>
<organism evidence="8 9">
    <name type="scientific">Actinocatenispora rupis</name>
    <dbReference type="NCBI Taxonomy" id="519421"/>
    <lineage>
        <taxon>Bacteria</taxon>
        <taxon>Bacillati</taxon>
        <taxon>Actinomycetota</taxon>
        <taxon>Actinomycetes</taxon>
        <taxon>Micromonosporales</taxon>
        <taxon>Micromonosporaceae</taxon>
        <taxon>Actinocatenispora</taxon>
    </lineage>
</organism>
<dbReference type="Proteomes" id="UP000612808">
    <property type="component" value="Unassembled WGS sequence"/>
</dbReference>
<dbReference type="GO" id="GO:0016651">
    <property type="term" value="F:oxidoreductase activity, acting on NAD(P)H"/>
    <property type="evidence" value="ECO:0007669"/>
    <property type="project" value="TreeGrafter"/>
</dbReference>
<proteinExistence type="predicted"/>
<dbReference type="SUPFAM" id="SSF51905">
    <property type="entry name" value="FAD/NAD(P)-binding domain"/>
    <property type="match status" value="2"/>
</dbReference>
<evidence type="ECO:0000259" key="7">
    <source>
        <dbReference type="Pfam" id="PF14759"/>
    </source>
</evidence>
<dbReference type="PANTHER" id="PTHR43557:SF2">
    <property type="entry name" value="RIESKE DOMAIN-CONTAINING PROTEIN-RELATED"/>
    <property type="match status" value="1"/>
</dbReference>
<dbReference type="PRINTS" id="PR00411">
    <property type="entry name" value="PNDRDTASEI"/>
</dbReference>
<evidence type="ECO:0000256" key="3">
    <source>
        <dbReference type="ARBA" id="ARBA00022827"/>
    </source>
</evidence>
<dbReference type="RefSeq" id="WP_239076617.1">
    <property type="nucleotide sequence ID" value="NZ_BAAAZM010000006.1"/>
</dbReference>
<keyword evidence="4" id="KW-0560">Oxidoreductase</keyword>
<evidence type="ECO:0000256" key="5">
    <source>
        <dbReference type="SAM" id="MobiDB-lite"/>
    </source>
</evidence>
<comment type="caution">
    <text evidence="8">The sequence shown here is derived from an EMBL/GenBank/DDBJ whole genome shotgun (WGS) entry which is preliminary data.</text>
</comment>
<dbReference type="InterPro" id="IPR028202">
    <property type="entry name" value="Reductase_C"/>
</dbReference>
<dbReference type="InterPro" id="IPR050446">
    <property type="entry name" value="FAD-oxidoreductase/Apoptosis"/>
</dbReference>
<dbReference type="Gene3D" id="3.30.390.30">
    <property type="match status" value="1"/>
</dbReference>
<dbReference type="InterPro" id="IPR023753">
    <property type="entry name" value="FAD/NAD-binding_dom"/>
</dbReference>
<reference evidence="8" key="1">
    <citation type="submission" date="2021-01" db="EMBL/GenBank/DDBJ databases">
        <title>Whole genome shotgun sequence of Actinocatenispora rupis NBRC 107355.</title>
        <authorList>
            <person name="Komaki H."/>
            <person name="Tamura T."/>
        </authorList>
    </citation>
    <scope>NUCLEOTIDE SEQUENCE</scope>
    <source>
        <strain evidence="8">NBRC 107355</strain>
    </source>
</reference>
<accession>A0A8J3IZ50</accession>
<evidence type="ECO:0000256" key="4">
    <source>
        <dbReference type="ARBA" id="ARBA00023002"/>
    </source>
</evidence>